<feature type="region of interest" description="Disordered" evidence="1">
    <location>
        <begin position="26"/>
        <end position="173"/>
    </location>
</feature>
<evidence type="ECO:0000313" key="2">
    <source>
        <dbReference type="EMBL" id="KAJ3057035.1"/>
    </source>
</evidence>
<gene>
    <name evidence="2" type="ORF">HK097_001519</name>
</gene>
<feature type="region of interest" description="Disordered" evidence="1">
    <location>
        <begin position="603"/>
        <end position="630"/>
    </location>
</feature>
<feature type="region of interest" description="Disordered" evidence="1">
    <location>
        <begin position="566"/>
        <end position="585"/>
    </location>
</feature>
<dbReference type="AlphaFoldDB" id="A0AAD5SL04"/>
<feature type="compositionally biased region" description="Polar residues" evidence="1">
    <location>
        <begin position="34"/>
        <end position="45"/>
    </location>
</feature>
<organism evidence="2 3">
    <name type="scientific">Rhizophlyctis rosea</name>
    <dbReference type="NCBI Taxonomy" id="64517"/>
    <lineage>
        <taxon>Eukaryota</taxon>
        <taxon>Fungi</taxon>
        <taxon>Fungi incertae sedis</taxon>
        <taxon>Chytridiomycota</taxon>
        <taxon>Chytridiomycota incertae sedis</taxon>
        <taxon>Chytridiomycetes</taxon>
        <taxon>Rhizophlyctidales</taxon>
        <taxon>Rhizophlyctidaceae</taxon>
        <taxon>Rhizophlyctis</taxon>
    </lineage>
</organism>
<feature type="region of interest" description="Disordered" evidence="1">
    <location>
        <begin position="377"/>
        <end position="416"/>
    </location>
</feature>
<protein>
    <submittedName>
        <fullName evidence="2">Uncharacterized protein</fullName>
    </submittedName>
</protein>
<feature type="compositionally biased region" description="Polar residues" evidence="1">
    <location>
        <begin position="92"/>
        <end position="106"/>
    </location>
</feature>
<sequence length="887" mass="95744">MSARASSIAPPITDLDSAPAHVSLNEIPYGSPVSPASQTTIASPNFPNPRDVETVTSLSRNAGKRPPSAGSTASGTSRTPRRTKEGDIDAVVSQQSRPASPSTTTPGVIRPFLNRLGVSFGRTGGRARSLSAPEEPKNLNLGMDFNSSKSHTLGRTHTTDRSDEDDEDEEMTNTLDEELEESAKSGMFLPRALTGASEDINQFMDIANEGVIESRPWKDGARSNEVEYIEGGQFDVDSMFSVGTAEGHQRSTTLGRSTIPTLRRVSEQVAKTLSKSREALSELRTPTTPAPPQQSHAILIDIEDNGRPFEVGPVDGSTATSTTTHIPPQALRAAHHVMSDTQMDIDEMLAVDPNPNEMTVAMFPRVGDVDDVLQFSARVSDTPPRVPNAKSNSRGSLSGSNNSLNRRRAGSAGALAGKWHSTPTLLRKDMGGSGMLLAGGFATTMRASRGAGGPVTNPESVERSIQAAFPYQYSENTNPSDIGDLISVAGPSSEVVEEQTEQKAAPEQDHDIERYVRVGERAKEAMHQTGSFRNLTIDTAARKTGSTNNLTMPIALRHRVSFTAQEQTGVETKHTTRPTLGASDAVTTGIYGSMDIDEYLQTRKGKGSRRGSNAPRSNPKSPNQSMPTSPTIQKTMALDAQDGFLPLTASSQQQPHPKPLHRPRSISNPEHRPRIPFLPSTVTSPIAGSPRTSKAAQTKRLASMDISSFIDLADVVENESNSANVLATQQQQPPVEKSVRIEEVGRADTVDIGELLDLGNAPSPTTPANIETPTTNDMTRSTSTTNQKRHVFWSVENLLHRNNDASASMGNMGEERQRAKRVRRSLQELGTREYGNGGGENSKGTLGRREDVVLQRRIDIDELVSTLFLILNFVRDGVANQNECIFA</sequence>
<feature type="compositionally biased region" description="Polar residues" evidence="1">
    <location>
        <begin position="680"/>
        <end position="696"/>
    </location>
</feature>
<reference evidence="2" key="1">
    <citation type="submission" date="2020-05" db="EMBL/GenBank/DDBJ databases">
        <title>Phylogenomic resolution of chytrid fungi.</title>
        <authorList>
            <person name="Stajich J.E."/>
            <person name="Amses K."/>
            <person name="Simmons R."/>
            <person name="Seto K."/>
            <person name="Myers J."/>
            <person name="Bonds A."/>
            <person name="Quandt C.A."/>
            <person name="Barry K."/>
            <person name="Liu P."/>
            <person name="Grigoriev I."/>
            <person name="Longcore J.E."/>
            <person name="James T.Y."/>
        </authorList>
    </citation>
    <scope>NUCLEOTIDE SEQUENCE</scope>
    <source>
        <strain evidence="2">JEL0318</strain>
    </source>
</reference>
<feature type="compositionally biased region" description="Polar residues" evidence="1">
    <location>
        <begin position="610"/>
        <end position="630"/>
    </location>
</feature>
<keyword evidence="3" id="KW-1185">Reference proteome</keyword>
<dbReference type="EMBL" id="JADGJD010000013">
    <property type="protein sequence ID" value="KAJ3057035.1"/>
    <property type="molecule type" value="Genomic_DNA"/>
</dbReference>
<feature type="compositionally biased region" description="Acidic residues" evidence="1">
    <location>
        <begin position="162"/>
        <end position="173"/>
    </location>
</feature>
<feature type="region of interest" description="Disordered" evidence="1">
    <location>
        <begin position="648"/>
        <end position="698"/>
    </location>
</feature>
<evidence type="ECO:0000313" key="3">
    <source>
        <dbReference type="Proteomes" id="UP001212841"/>
    </source>
</evidence>
<proteinExistence type="predicted"/>
<comment type="caution">
    <text evidence="2">The sequence shown here is derived from an EMBL/GenBank/DDBJ whole genome shotgun (WGS) entry which is preliminary data.</text>
</comment>
<feature type="compositionally biased region" description="Low complexity" evidence="1">
    <location>
        <begin position="66"/>
        <end position="78"/>
    </location>
</feature>
<dbReference type="Proteomes" id="UP001212841">
    <property type="component" value="Unassembled WGS sequence"/>
</dbReference>
<feature type="compositionally biased region" description="Polar residues" evidence="1">
    <location>
        <begin position="145"/>
        <end position="155"/>
    </location>
</feature>
<feature type="compositionally biased region" description="Low complexity" evidence="1">
    <location>
        <begin position="391"/>
        <end position="416"/>
    </location>
</feature>
<accession>A0AAD5SL04</accession>
<feature type="compositionally biased region" description="Polar residues" evidence="1">
    <location>
        <begin position="762"/>
        <end position="771"/>
    </location>
</feature>
<evidence type="ECO:0000256" key="1">
    <source>
        <dbReference type="SAM" id="MobiDB-lite"/>
    </source>
</evidence>
<feature type="compositionally biased region" description="Low complexity" evidence="1">
    <location>
        <begin position="772"/>
        <end position="785"/>
    </location>
</feature>
<feature type="region of interest" description="Disordered" evidence="1">
    <location>
        <begin position="756"/>
        <end position="785"/>
    </location>
</feature>
<name>A0AAD5SL04_9FUNG</name>